<sequence length="222" mass="24168">MPVTRKSSRSSTGAGSGKQQTLSFKHKVTKSIQSGGKKDAFKSPSRSKEYIPEPSPEASPASPSPTTPATIDGKAEEGTGKEVQIPGNRRLERIEDQAQPALVAEPKSEAELRAQQITDNAIERYWSGIESSRMARAVHRKHTEGLSTGEKVLRYFDVSSQYGPCIGIPRVKRWQRAQRLGLNPPIEVLAVLLKEEGKGNKAIERAHMDELLNSTAVGSIGV</sequence>
<name>A0AAN6YVQ9_9PEZI</name>
<feature type="compositionally biased region" description="Basic and acidic residues" evidence="1">
    <location>
        <begin position="36"/>
        <end position="51"/>
    </location>
</feature>
<proteinExistence type="predicted"/>
<dbReference type="GO" id="GO:0043625">
    <property type="term" value="C:delta DNA polymerase complex"/>
    <property type="evidence" value="ECO:0007669"/>
    <property type="project" value="TreeGrafter"/>
</dbReference>
<organism evidence="2 3">
    <name type="scientific">Canariomyces notabilis</name>
    <dbReference type="NCBI Taxonomy" id="2074819"/>
    <lineage>
        <taxon>Eukaryota</taxon>
        <taxon>Fungi</taxon>
        <taxon>Dikarya</taxon>
        <taxon>Ascomycota</taxon>
        <taxon>Pezizomycotina</taxon>
        <taxon>Sordariomycetes</taxon>
        <taxon>Sordariomycetidae</taxon>
        <taxon>Sordariales</taxon>
        <taxon>Chaetomiaceae</taxon>
        <taxon>Canariomyces</taxon>
    </lineage>
</organism>
<dbReference type="Proteomes" id="UP001302812">
    <property type="component" value="Unassembled WGS sequence"/>
</dbReference>
<dbReference type="AlphaFoldDB" id="A0AAN6YVQ9"/>
<comment type="caution">
    <text evidence="2">The sequence shown here is derived from an EMBL/GenBank/DDBJ whole genome shotgun (WGS) entry which is preliminary data.</text>
</comment>
<feature type="compositionally biased region" description="Polar residues" evidence="1">
    <location>
        <begin position="9"/>
        <end position="23"/>
    </location>
</feature>
<reference evidence="2" key="2">
    <citation type="submission" date="2023-05" db="EMBL/GenBank/DDBJ databases">
        <authorList>
            <consortium name="Lawrence Berkeley National Laboratory"/>
            <person name="Steindorff A."/>
            <person name="Hensen N."/>
            <person name="Bonometti L."/>
            <person name="Westerberg I."/>
            <person name="Brannstrom I.O."/>
            <person name="Guillou S."/>
            <person name="Cros-Aarteil S."/>
            <person name="Calhoun S."/>
            <person name="Haridas S."/>
            <person name="Kuo A."/>
            <person name="Mondo S."/>
            <person name="Pangilinan J."/>
            <person name="Riley R."/>
            <person name="Labutti K."/>
            <person name="Andreopoulos B."/>
            <person name="Lipzen A."/>
            <person name="Chen C."/>
            <person name="Yanf M."/>
            <person name="Daum C."/>
            <person name="Ng V."/>
            <person name="Clum A."/>
            <person name="Ohm R."/>
            <person name="Martin F."/>
            <person name="Silar P."/>
            <person name="Natvig D."/>
            <person name="Lalanne C."/>
            <person name="Gautier V."/>
            <person name="Ament-Velasquez S.L."/>
            <person name="Kruys A."/>
            <person name="Hutchinson M.I."/>
            <person name="Powell A.J."/>
            <person name="Barry K."/>
            <person name="Miller A.N."/>
            <person name="Grigoriev I.V."/>
            <person name="Debuchy R."/>
            <person name="Gladieux P."/>
            <person name="Thoren M.H."/>
            <person name="Johannesson H."/>
        </authorList>
    </citation>
    <scope>NUCLEOTIDE SEQUENCE</scope>
    <source>
        <strain evidence="2">CBS 508.74</strain>
    </source>
</reference>
<feature type="region of interest" description="Disordered" evidence="1">
    <location>
        <begin position="1"/>
        <end position="93"/>
    </location>
</feature>
<dbReference type="GO" id="GO:0006261">
    <property type="term" value="P:DNA-templated DNA replication"/>
    <property type="evidence" value="ECO:0007669"/>
    <property type="project" value="TreeGrafter"/>
</dbReference>
<dbReference type="GO" id="GO:0000731">
    <property type="term" value="P:DNA synthesis involved in DNA repair"/>
    <property type="evidence" value="ECO:0007669"/>
    <property type="project" value="InterPro"/>
</dbReference>
<dbReference type="RefSeq" id="XP_064673390.1">
    <property type="nucleotide sequence ID" value="XM_064814503.1"/>
</dbReference>
<dbReference type="EMBL" id="MU853334">
    <property type="protein sequence ID" value="KAK4115820.1"/>
    <property type="molecule type" value="Genomic_DNA"/>
</dbReference>
<dbReference type="PANTHER" id="PTHR14303">
    <property type="entry name" value="DNA POLYMERASE DELTA SUBUNIT 4"/>
    <property type="match status" value="1"/>
</dbReference>
<dbReference type="InterPro" id="IPR007218">
    <property type="entry name" value="DNA_pol_delta_4"/>
</dbReference>
<accession>A0AAN6YVQ9</accession>
<evidence type="ECO:0000313" key="2">
    <source>
        <dbReference type="EMBL" id="KAK4115820.1"/>
    </source>
</evidence>
<dbReference type="GO" id="GO:0003887">
    <property type="term" value="F:DNA-directed DNA polymerase activity"/>
    <property type="evidence" value="ECO:0007669"/>
    <property type="project" value="TreeGrafter"/>
</dbReference>
<dbReference type="PANTHER" id="PTHR14303:SF0">
    <property type="entry name" value="DNA POLYMERASE DELTA SUBUNIT 4"/>
    <property type="match status" value="1"/>
</dbReference>
<evidence type="ECO:0000313" key="3">
    <source>
        <dbReference type="Proteomes" id="UP001302812"/>
    </source>
</evidence>
<reference evidence="2" key="1">
    <citation type="journal article" date="2023" name="Mol. Phylogenet. Evol.">
        <title>Genome-scale phylogeny and comparative genomics of the fungal order Sordariales.</title>
        <authorList>
            <person name="Hensen N."/>
            <person name="Bonometti L."/>
            <person name="Westerberg I."/>
            <person name="Brannstrom I.O."/>
            <person name="Guillou S."/>
            <person name="Cros-Aarteil S."/>
            <person name="Calhoun S."/>
            <person name="Haridas S."/>
            <person name="Kuo A."/>
            <person name="Mondo S."/>
            <person name="Pangilinan J."/>
            <person name="Riley R."/>
            <person name="LaButti K."/>
            <person name="Andreopoulos B."/>
            <person name="Lipzen A."/>
            <person name="Chen C."/>
            <person name="Yan M."/>
            <person name="Daum C."/>
            <person name="Ng V."/>
            <person name="Clum A."/>
            <person name="Steindorff A."/>
            <person name="Ohm R.A."/>
            <person name="Martin F."/>
            <person name="Silar P."/>
            <person name="Natvig D.O."/>
            <person name="Lalanne C."/>
            <person name="Gautier V."/>
            <person name="Ament-Velasquez S.L."/>
            <person name="Kruys A."/>
            <person name="Hutchinson M.I."/>
            <person name="Powell A.J."/>
            <person name="Barry K."/>
            <person name="Miller A.N."/>
            <person name="Grigoriev I.V."/>
            <person name="Debuchy R."/>
            <person name="Gladieux P."/>
            <person name="Hiltunen Thoren M."/>
            <person name="Johannesson H."/>
        </authorList>
    </citation>
    <scope>NUCLEOTIDE SEQUENCE</scope>
    <source>
        <strain evidence="2">CBS 508.74</strain>
    </source>
</reference>
<gene>
    <name evidence="2" type="ORF">N656DRAFT_775799</name>
</gene>
<dbReference type="Pfam" id="PF04081">
    <property type="entry name" value="DNA_pol_delta_4"/>
    <property type="match status" value="1"/>
</dbReference>
<keyword evidence="3" id="KW-1185">Reference proteome</keyword>
<evidence type="ECO:0008006" key="4">
    <source>
        <dbReference type="Google" id="ProtNLM"/>
    </source>
</evidence>
<protein>
    <recommendedName>
        <fullName evidence="4">DNA polymerase delta subunit 4</fullName>
    </recommendedName>
</protein>
<dbReference type="GeneID" id="89938628"/>
<evidence type="ECO:0000256" key="1">
    <source>
        <dbReference type="SAM" id="MobiDB-lite"/>
    </source>
</evidence>
<feature type="compositionally biased region" description="Pro residues" evidence="1">
    <location>
        <begin position="53"/>
        <end position="66"/>
    </location>
</feature>